<dbReference type="InterPro" id="IPR012893">
    <property type="entry name" value="HipA-like_C"/>
</dbReference>
<dbReference type="RefSeq" id="WP_284259495.1">
    <property type="nucleotide sequence ID" value="NZ_BSOS01000094.1"/>
</dbReference>
<dbReference type="InterPro" id="IPR017508">
    <property type="entry name" value="HipA_N1"/>
</dbReference>
<evidence type="ECO:0000313" key="6">
    <source>
        <dbReference type="EMBL" id="GLR68644.1"/>
    </source>
</evidence>
<evidence type="ECO:0000259" key="5">
    <source>
        <dbReference type="Pfam" id="PF13657"/>
    </source>
</evidence>
<reference evidence="7" key="1">
    <citation type="journal article" date="2019" name="Int. J. Syst. Evol. Microbiol.">
        <title>The Global Catalogue of Microorganisms (GCM) 10K type strain sequencing project: providing services to taxonomists for standard genome sequencing and annotation.</title>
        <authorList>
            <consortium name="The Broad Institute Genomics Platform"/>
            <consortium name="The Broad Institute Genome Sequencing Center for Infectious Disease"/>
            <person name="Wu L."/>
            <person name="Ma J."/>
        </authorList>
    </citation>
    <scope>NUCLEOTIDE SEQUENCE [LARGE SCALE GENOMIC DNA]</scope>
    <source>
        <strain evidence="7">NBRC 112502</strain>
    </source>
</reference>
<comment type="similarity">
    <text evidence="1">Belongs to the HipA Ser/Thr kinase family.</text>
</comment>
<dbReference type="PANTHER" id="PTHR37419:SF8">
    <property type="entry name" value="TOXIN YJJJ"/>
    <property type="match status" value="1"/>
</dbReference>
<accession>A0ABQ6A8U7</accession>
<dbReference type="Proteomes" id="UP001156641">
    <property type="component" value="Unassembled WGS sequence"/>
</dbReference>
<feature type="domain" description="HipA N-terminal subdomain 1" evidence="5">
    <location>
        <begin position="23"/>
        <end position="121"/>
    </location>
</feature>
<dbReference type="Pfam" id="PF13657">
    <property type="entry name" value="Couple_hipA"/>
    <property type="match status" value="1"/>
</dbReference>
<keyword evidence="3" id="KW-0418">Kinase</keyword>
<organism evidence="6 7">
    <name type="scientific">Acidocella aquatica</name>
    <dbReference type="NCBI Taxonomy" id="1922313"/>
    <lineage>
        <taxon>Bacteria</taxon>
        <taxon>Pseudomonadati</taxon>
        <taxon>Pseudomonadota</taxon>
        <taxon>Alphaproteobacteria</taxon>
        <taxon>Acetobacterales</taxon>
        <taxon>Acidocellaceae</taxon>
        <taxon>Acidocella</taxon>
    </lineage>
</organism>
<comment type="caution">
    <text evidence="6">The sequence shown here is derived from an EMBL/GenBank/DDBJ whole genome shotgun (WGS) entry which is preliminary data.</text>
</comment>
<proteinExistence type="inferred from homology"/>
<dbReference type="EMBL" id="BSOS01000094">
    <property type="protein sequence ID" value="GLR68644.1"/>
    <property type="molecule type" value="Genomic_DNA"/>
</dbReference>
<evidence type="ECO:0000313" key="7">
    <source>
        <dbReference type="Proteomes" id="UP001156641"/>
    </source>
</evidence>
<sequence>MKLAPGTPLSIALAFEPASNPLAAGRLAMDGGLAQLEWSREVIARTLPVSPLYHPPEPGLIAARTRSFDGLHGFLADSLPDGWGYLLMRKRLAKLGIDIAALTPLERLALVGDHGRGALVFKPATTPADDVETLDLDALAHDATALLMGEESRLADTLAGLAGGSGGAKPKVHVGFDGQGHISVGQAAMPAGYAAWLVKFRAPSDPVDIGPIEEAYACMAEAAGLSVSAHRLLPAKSGPGYFATRRFDRPDGGARLHMVSLAGAIEAPSDAPSSYDLFLRATRAITRRADDVAAAFRRMVFNVLACNRDDHTRQHAYLMGLAGEWRLAPAFDLTYAPGPGGEHYLDIEGEGRRPTRAQVKSLGKRHALDAKRVAVIIEDVTAAVSDWPIQARSAGVSKDSTKMVQDALARVLADFDAV</sequence>
<evidence type="ECO:0000256" key="3">
    <source>
        <dbReference type="ARBA" id="ARBA00022777"/>
    </source>
</evidence>
<evidence type="ECO:0000256" key="2">
    <source>
        <dbReference type="ARBA" id="ARBA00022679"/>
    </source>
</evidence>
<dbReference type="PANTHER" id="PTHR37419">
    <property type="entry name" value="SERINE/THREONINE-PROTEIN KINASE TOXIN HIPA"/>
    <property type="match status" value="1"/>
</dbReference>
<name>A0ABQ6A8U7_9PROT</name>
<dbReference type="Pfam" id="PF07804">
    <property type="entry name" value="HipA_C"/>
    <property type="match status" value="1"/>
</dbReference>
<evidence type="ECO:0000256" key="1">
    <source>
        <dbReference type="ARBA" id="ARBA00010164"/>
    </source>
</evidence>
<feature type="domain" description="HipA-like C-terminal" evidence="4">
    <location>
        <begin position="165"/>
        <end position="387"/>
    </location>
</feature>
<evidence type="ECO:0000259" key="4">
    <source>
        <dbReference type="Pfam" id="PF07804"/>
    </source>
</evidence>
<keyword evidence="2" id="KW-0808">Transferase</keyword>
<gene>
    <name evidence="6" type="ORF">GCM10010909_33260</name>
</gene>
<dbReference type="InterPro" id="IPR052028">
    <property type="entry name" value="HipA_Ser/Thr_kinase"/>
</dbReference>
<protein>
    <submittedName>
        <fullName evidence="6">Toxin HipA</fullName>
    </submittedName>
</protein>
<keyword evidence="7" id="KW-1185">Reference proteome</keyword>